<dbReference type="Proteomes" id="UP001497480">
    <property type="component" value="Unassembled WGS sequence"/>
</dbReference>
<evidence type="ECO:0008006" key="3">
    <source>
        <dbReference type="Google" id="ProtNLM"/>
    </source>
</evidence>
<dbReference type="EMBL" id="CAXHTB010000025">
    <property type="protein sequence ID" value="CAL0333886.1"/>
    <property type="molecule type" value="Genomic_DNA"/>
</dbReference>
<name>A0AAV1YKE9_LUPLU</name>
<evidence type="ECO:0000313" key="2">
    <source>
        <dbReference type="Proteomes" id="UP001497480"/>
    </source>
</evidence>
<dbReference type="PANTHER" id="PTHR11439">
    <property type="entry name" value="GAG-POL-RELATED RETROTRANSPOSON"/>
    <property type="match status" value="1"/>
</dbReference>
<dbReference type="PANTHER" id="PTHR11439:SF517">
    <property type="entry name" value="CYSTEINE-RICH RLK (RECEPTOR-LIKE PROTEIN KINASE) 8"/>
    <property type="match status" value="1"/>
</dbReference>
<organism evidence="1 2">
    <name type="scientific">Lupinus luteus</name>
    <name type="common">European yellow lupine</name>
    <dbReference type="NCBI Taxonomy" id="3873"/>
    <lineage>
        <taxon>Eukaryota</taxon>
        <taxon>Viridiplantae</taxon>
        <taxon>Streptophyta</taxon>
        <taxon>Embryophyta</taxon>
        <taxon>Tracheophyta</taxon>
        <taxon>Spermatophyta</taxon>
        <taxon>Magnoliopsida</taxon>
        <taxon>eudicotyledons</taxon>
        <taxon>Gunneridae</taxon>
        <taxon>Pentapetalae</taxon>
        <taxon>rosids</taxon>
        <taxon>fabids</taxon>
        <taxon>Fabales</taxon>
        <taxon>Fabaceae</taxon>
        <taxon>Papilionoideae</taxon>
        <taxon>50 kb inversion clade</taxon>
        <taxon>genistoids sensu lato</taxon>
        <taxon>core genistoids</taxon>
        <taxon>Genisteae</taxon>
        <taxon>Lupinus</taxon>
    </lineage>
</organism>
<gene>
    <name evidence="1" type="ORF">LLUT_LOCUS34946</name>
</gene>
<proteinExistence type="predicted"/>
<protein>
    <recommendedName>
        <fullName evidence="3">Reverse transcriptase</fullName>
    </recommendedName>
</protein>
<comment type="caution">
    <text evidence="1">The sequence shown here is derived from an EMBL/GenBank/DDBJ whole genome shotgun (WGS) entry which is preliminary data.</text>
</comment>
<keyword evidence="2" id="KW-1185">Reference proteome</keyword>
<sequence>MTDLGNLSYFLGMEFTHTSAGLLMHQSKYAKELLKRFNMSSCNPVSNQVETNLKLTCDEDGESVDATKFKQIVGSLRFLCNTRPDLIFGLGLVSRFMCNPKKSHMLAAKRLLRYVQGTTDYGVLFPTKSQKS</sequence>
<accession>A0AAV1YKE9</accession>
<reference evidence="1 2" key="1">
    <citation type="submission" date="2024-03" db="EMBL/GenBank/DDBJ databases">
        <authorList>
            <person name="Martinez-Hernandez J."/>
        </authorList>
    </citation>
    <scope>NUCLEOTIDE SEQUENCE [LARGE SCALE GENOMIC DNA]</scope>
</reference>
<dbReference type="AlphaFoldDB" id="A0AAV1YKE9"/>
<evidence type="ECO:0000313" key="1">
    <source>
        <dbReference type="EMBL" id="CAL0333886.1"/>
    </source>
</evidence>